<evidence type="ECO:0000259" key="7">
    <source>
        <dbReference type="PROSITE" id="PS50850"/>
    </source>
</evidence>
<dbReference type="Pfam" id="PF07690">
    <property type="entry name" value="MFS_1"/>
    <property type="match status" value="1"/>
</dbReference>
<feature type="transmembrane region" description="Helical" evidence="6">
    <location>
        <begin position="447"/>
        <end position="467"/>
    </location>
</feature>
<dbReference type="PRINTS" id="PR01036">
    <property type="entry name" value="TCRTETB"/>
</dbReference>
<dbReference type="GO" id="GO:0022857">
    <property type="term" value="F:transmembrane transporter activity"/>
    <property type="evidence" value="ECO:0007669"/>
    <property type="project" value="InterPro"/>
</dbReference>
<dbReference type="Gene3D" id="1.20.1250.20">
    <property type="entry name" value="MFS general substrate transporter like domains"/>
    <property type="match status" value="1"/>
</dbReference>
<dbReference type="Proteomes" id="UP000255326">
    <property type="component" value="Unassembled WGS sequence"/>
</dbReference>
<evidence type="ECO:0000256" key="2">
    <source>
        <dbReference type="ARBA" id="ARBA00022448"/>
    </source>
</evidence>
<comment type="subcellular location">
    <subcellularLocation>
        <location evidence="1">Cell membrane</location>
        <topology evidence="1">Multi-pass membrane protein</topology>
    </subcellularLocation>
</comment>
<feature type="domain" description="Major facilitator superfamily (MFS) profile" evidence="7">
    <location>
        <begin position="11"/>
        <end position="471"/>
    </location>
</feature>
<organism evidence="8 9">
    <name type="scientific">Falsibacillus pallidus</name>
    <dbReference type="NCBI Taxonomy" id="493781"/>
    <lineage>
        <taxon>Bacteria</taxon>
        <taxon>Bacillati</taxon>
        <taxon>Bacillota</taxon>
        <taxon>Bacilli</taxon>
        <taxon>Bacillales</taxon>
        <taxon>Bacillaceae</taxon>
        <taxon>Falsibacillus</taxon>
    </lineage>
</organism>
<proteinExistence type="predicted"/>
<evidence type="ECO:0000313" key="9">
    <source>
        <dbReference type="Proteomes" id="UP000255326"/>
    </source>
</evidence>
<dbReference type="PANTHER" id="PTHR42718:SF9">
    <property type="entry name" value="MAJOR FACILITATOR SUPERFAMILY MULTIDRUG TRANSPORTER MFSC"/>
    <property type="match status" value="1"/>
</dbReference>
<feature type="transmembrane region" description="Helical" evidence="6">
    <location>
        <begin position="268"/>
        <end position="289"/>
    </location>
</feature>
<feature type="transmembrane region" description="Helical" evidence="6">
    <location>
        <begin position="42"/>
        <end position="65"/>
    </location>
</feature>
<feature type="transmembrane region" description="Helical" evidence="6">
    <location>
        <begin position="197"/>
        <end position="216"/>
    </location>
</feature>
<dbReference type="InterPro" id="IPR036259">
    <property type="entry name" value="MFS_trans_sf"/>
</dbReference>
<accession>A0A370GCY3</accession>
<feature type="transmembrane region" description="Helical" evidence="6">
    <location>
        <begin position="77"/>
        <end position="96"/>
    </location>
</feature>
<dbReference type="CDD" id="cd17321">
    <property type="entry name" value="MFS_MMR_MDR_like"/>
    <property type="match status" value="1"/>
</dbReference>
<name>A0A370GCY3_9BACI</name>
<feature type="transmembrane region" description="Helical" evidence="6">
    <location>
        <begin position="165"/>
        <end position="185"/>
    </location>
</feature>
<evidence type="ECO:0000256" key="4">
    <source>
        <dbReference type="ARBA" id="ARBA00022989"/>
    </source>
</evidence>
<sequence>MKGIYFNKWAVLAVVTLVSFVTNVDATIVVIGLPSLINDLHIELVTGMWVITSYLITSTILLLPAGRWADIKGTKRIFLWGFFIFTIATVLCGASTSGAMLIIFRLIQGIGAAFALATATPILMRTFPKEQLGLAIGINSTSWVIGSIIGPVAGGALINSFGWRSMFFVSAPFGLLALIGGWVVLKEWKAQQSGKTDWIGVFTFGLTLTALLLALSQGQSWGWSSLRTIGLFLTAIVLGCVFIMAELKVRDPLFNLSLFTHRLYSTGLGITMSYCIGYFSITLLLALYLQGAQGLSPLETGLLLVPLSLPQLIMGPLGGKLADSFGAIRVLMVGMILIAFSLLLLGNLGNHLSAVKVIIPLLIISIANGFAWPSLAKTVLSSAPSKHAGAASGMFYTVYNIGRVGSQTVTLLLLHLVVSPAVASQAFLGTHINGDTTKDSLVHVTDIGFRVYTLFFIAALLLTIGMLRNQKQKLVFKKVDEHTS</sequence>
<gene>
    <name evidence="8" type="ORF">DFR59_11173</name>
</gene>
<feature type="transmembrane region" description="Helical" evidence="6">
    <location>
        <begin position="102"/>
        <end position="124"/>
    </location>
</feature>
<feature type="transmembrane region" description="Helical" evidence="6">
    <location>
        <begin position="326"/>
        <end position="345"/>
    </location>
</feature>
<dbReference type="InterPro" id="IPR020846">
    <property type="entry name" value="MFS_dom"/>
</dbReference>
<evidence type="ECO:0000256" key="3">
    <source>
        <dbReference type="ARBA" id="ARBA00022692"/>
    </source>
</evidence>
<feature type="transmembrane region" description="Helical" evidence="6">
    <location>
        <begin position="357"/>
        <end position="376"/>
    </location>
</feature>
<dbReference type="SUPFAM" id="SSF103473">
    <property type="entry name" value="MFS general substrate transporter"/>
    <property type="match status" value="1"/>
</dbReference>
<feature type="transmembrane region" description="Helical" evidence="6">
    <location>
        <begin position="228"/>
        <end position="247"/>
    </location>
</feature>
<dbReference type="Gene3D" id="1.20.1720.10">
    <property type="entry name" value="Multidrug resistance protein D"/>
    <property type="match status" value="1"/>
</dbReference>
<dbReference type="PANTHER" id="PTHR42718">
    <property type="entry name" value="MAJOR FACILITATOR SUPERFAMILY MULTIDRUG TRANSPORTER MFSC"/>
    <property type="match status" value="1"/>
</dbReference>
<dbReference type="PROSITE" id="PS50850">
    <property type="entry name" value="MFS"/>
    <property type="match status" value="1"/>
</dbReference>
<keyword evidence="5 6" id="KW-0472">Membrane</keyword>
<comment type="caution">
    <text evidence="8">The sequence shown here is derived from an EMBL/GenBank/DDBJ whole genome shotgun (WGS) entry which is preliminary data.</text>
</comment>
<dbReference type="EMBL" id="QQAY01000011">
    <property type="protein sequence ID" value="RDI40929.1"/>
    <property type="molecule type" value="Genomic_DNA"/>
</dbReference>
<keyword evidence="3 6" id="KW-0812">Transmembrane</keyword>
<evidence type="ECO:0000313" key="8">
    <source>
        <dbReference type="EMBL" id="RDI40929.1"/>
    </source>
</evidence>
<dbReference type="RefSeq" id="WP_114746452.1">
    <property type="nucleotide sequence ID" value="NZ_QQAY01000011.1"/>
</dbReference>
<evidence type="ECO:0000256" key="5">
    <source>
        <dbReference type="ARBA" id="ARBA00023136"/>
    </source>
</evidence>
<dbReference type="AlphaFoldDB" id="A0A370GCY3"/>
<evidence type="ECO:0000256" key="6">
    <source>
        <dbReference type="SAM" id="Phobius"/>
    </source>
</evidence>
<feature type="transmembrane region" description="Helical" evidence="6">
    <location>
        <begin position="136"/>
        <end position="159"/>
    </location>
</feature>
<dbReference type="OrthoDB" id="9807274at2"/>
<dbReference type="GO" id="GO:0005886">
    <property type="term" value="C:plasma membrane"/>
    <property type="evidence" value="ECO:0007669"/>
    <property type="project" value="UniProtKB-SubCell"/>
</dbReference>
<dbReference type="InterPro" id="IPR011701">
    <property type="entry name" value="MFS"/>
</dbReference>
<keyword evidence="9" id="KW-1185">Reference proteome</keyword>
<keyword evidence="4 6" id="KW-1133">Transmembrane helix</keyword>
<protein>
    <submittedName>
        <fullName evidence="8">EmrB/QacA subfamily drug resistance transporter</fullName>
    </submittedName>
</protein>
<evidence type="ECO:0000256" key="1">
    <source>
        <dbReference type="ARBA" id="ARBA00004651"/>
    </source>
</evidence>
<keyword evidence="2" id="KW-0813">Transport</keyword>
<reference evidence="8 9" key="1">
    <citation type="submission" date="2018-07" db="EMBL/GenBank/DDBJ databases">
        <title>Genomic Encyclopedia of Type Strains, Phase IV (KMG-IV): sequencing the most valuable type-strain genomes for metagenomic binning, comparative biology and taxonomic classification.</title>
        <authorList>
            <person name="Goeker M."/>
        </authorList>
    </citation>
    <scope>NUCLEOTIDE SEQUENCE [LARGE SCALE GENOMIC DNA]</scope>
    <source>
        <strain evidence="8 9">DSM 25281</strain>
    </source>
</reference>